<dbReference type="Pfam" id="PF02384">
    <property type="entry name" value="N6_Mtase"/>
    <property type="match status" value="1"/>
</dbReference>
<dbReference type="GO" id="GO:0003677">
    <property type="term" value="F:DNA binding"/>
    <property type="evidence" value="ECO:0007669"/>
    <property type="project" value="InterPro"/>
</dbReference>
<organism evidence="9 10">
    <name type="scientific">Funneliformis geosporum</name>
    <dbReference type="NCBI Taxonomy" id="1117311"/>
    <lineage>
        <taxon>Eukaryota</taxon>
        <taxon>Fungi</taxon>
        <taxon>Fungi incertae sedis</taxon>
        <taxon>Mucoromycota</taxon>
        <taxon>Glomeromycotina</taxon>
        <taxon>Glomeromycetes</taxon>
        <taxon>Glomerales</taxon>
        <taxon>Glomeraceae</taxon>
        <taxon>Funneliformis</taxon>
    </lineage>
</organism>
<dbReference type="SUPFAM" id="SSF53335">
    <property type="entry name" value="S-adenosyl-L-methionine-dependent methyltransferases"/>
    <property type="match status" value="1"/>
</dbReference>
<evidence type="ECO:0000256" key="7">
    <source>
        <dbReference type="SAM" id="Coils"/>
    </source>
</evidence>
<dbReference type="InterPro" id="IPR003356">
    <property type="entry name" value="DNA_methylase_A-5"/>
</dbReference>
<sequence length="372" mass="42741">MMLQYINNTVLPSLAGKYNHSGEVFQKQLLIEKPETLKNIIEKLSPLRLLDADSDIKGDAFEYFLKNSVSVGNDLGEYFTPRHIVKLIVEIVDPKFGETVYDPACGTGGFLIEAFKHIKNKCKQNLKNLKFLKEETIFGREISGTTKIAKMNMIIIGDGHNNIRQMDSLEFPVRDKYDIVLTNFPFSQTTDYSSLYGFVSKDANPIFLKHVIDSLKKQGTAGVIVPEGLLFDENLEYVKIRKILLQNCEVIAIIKLHESTKIPTSEQAKRIAAESNLFTQRQINQSLRETNTILTQQIQAYEQNYSHLQNTYQIALKDKQTTEKQLNQLTGEIKNVVRLLTQWQKFNYYQQLEKERSEMKAQIIQPNFKPPP</sequence>
<evidence type="ECO:0000313" key="10">
    <source>
        <dbReference type="Proteomes" id="UP001153678"/>
    </source>
</evidence>
<evidence type="ECO:0000256" key="6">
    <source>
        <dbReference type="ARBA" id="ARBA00047942"/>
    </source>
</evidence>
<reference evidence="9" key="1">
    <citation type="submission" date="2022-08" db="EMBL/GenBank/DDBJ databases">
        <authorList>
            <person name="Kallberg Y."/>
            <person name="Tangrot J."/>
            <person name="Rosling A."/>
        </authorList>
    </citation>
    <scope>NUCLEOTIDE SEQUENCE</scope>
    <source>
        <strain evidence="9">Wild A</strain>
    </source>
</reference>
<dbReference type="InterPro" id="IPR051537">
    <property type="entry name" value="DNA_Adenine_Mtase"/>
</dbReference>
<dbReference type="PANTHER" id="PTHR42933">
    <property type="entry name" value="SLR6095 PROTEIN"/>
    <property type="match status" value="1"/>
</dbReference>
<feature type="coiled-coil region" evidence="7">
    <location>
        <begin position="284"/>
        <end position="339"/>
    </location>
</feature>
<evidence type="ECO:0000256" key="3">
    <source>
        <dbReference type="ARBA" id="ARBA00022679"/>
    </source>
</evidence>
<dbReference type="AlphaFoldDB" id="A0A9W4X4M5"/>
<comment type="catalytic activity">
    <reaction evidence="6">
        <text>a 2'-deoxyadenosine in DNA + S-adenosyl-L-methionine = an N(6)-methyl-2'-deoxyadenosine in DNA + S-adenosyl-L-homocysteine + H(+)</text>
        <dbReference type="Rhea" id="RHEA:15197"/>
        <dbReference type="Rhea" id="RHEA-COMP:12418"/>
        <dbReference type="Rhea" id="RHEA-COMP:12419"/>
        <dbReference type="ChEBI" id="CHEBI:15378"/>
        <dbReference type="ChEBI" id="CHEBI:57856"/>
        <dbReference type="ChEBI" id="CHEBI:59789"/>
        <dbReference type="ChEBI" id="CHEBI:90615"/>
        <dbReference type="ChEBI" id="CHEBI:90616"/>
        <dbReference type="EC" id="2.1.1.72"/>
    </reaction>
</comment>
<keyword evidence="3" id="KW-0808">Transferase</keyword>
<dbReference type="OrthoDB" id="5583867at2759"/>
<evidence type="ECO:0000256" key="5">
    <source>
        <dbReference type="ARBA" id="ARBA00022747"/>
    </source>
</evidence>
<dbReference type="GO" id="GO:0032259">
    <property type="term" value="P:methylation"/>
    <property type="evidence" value="ECO:0007669"/>
    <property type="project" value="UniProtKB-KW"/>
</dbReference>
<dbReference type="InterPro" id="IPR029063">
    <property type="entry name" value="SAM-dependent_MTases_sf"/>
</dbReference>
<evidence type="ECO:0000256" key="1">
    <source>
        <dbReference type="ARBA" id="ARBA00011900"/>
    </source>
</evidence>
<evidence type="ECO:0000256" key="4">
    <source>
        <dbReference type="ARBA" id="ARBA00022691"/>
    </source>
</evidence>
<dbReference type="GO" id="GO:0009307">
    <property type="term" value="P:DNA restriction-modification system"/>
    <property type="evidence" value="ECO:0007669"/>
    <property type="project" value="UniProtKB-KW"/>
</dbReference>
<dbReference type="Gene3D" id="3.40.50.150">
    <property type="entry name" value="Vaccinia Virus protein VP39"/>
    <property type="match status" value="1"/>
</dbReference>
<comment type="caution">
    <text evidence="9">The sequence shown here is derived from an EMBL/GenBank/DDBJ whole genome shotgun (WGS) entry which is preliminary data.</text>
</comment>
<keyword evidence="10" id="KW-1185">Reference proteome</keyword>
<name>A0A9W4X4M5_9GLOM</name>
<dbReference type="GO" id="GO:0008170">
    <property type="term" value="F:N-methyltransferase activity"/>
    <property type="evidence" value="ECO:0007669"/>
    <property type="project" value="InterPro"/>
</dbReference>
<keyword evidence="7" id="KW-0175">Coiled coil</keyword>
<dbReference type="GO" id="GO:0009007">
    <property type="term" value="F:site-specific DNA-methyltransferase (adenine-specific) activity"/>
    <property type="evidence" value="ECO:0007669"/>
    <property type="project" value="UniProtKB-EC"/>
</dbReference>
<dbReference type="Proteomes" id="UP001153678">
    <property type="component" value="Unassembled WGS sequence"/>
</dbReference>
<accession>A0A9W4X4M5</accession>
<dbReference type="EC" id="2.1.1.72" evidence="1"/>
<evidence type="ECO:0000259" key="8">
    <source>
        <dbReference type="Pfam" id="PF02384"/>
    </source>
</evidence>
<dbReference type="PRINTS" id="PR00507">
    <property type="entry name" value="N12N6MTFRASE"/>
</dbReference>
<evidence type="ECO:0000313" key="9">
    <source>
        <dbReference type="EMBL" id="CAI2186232.1"/>
    </source>
</evidence>
<dbReference type="EMBL" id="CAMKVN010004052">
    <property type="protein sequence ID" value="CAI2186232.1"/>
    <property type="molecule type" value="Genomic_DNA"/>
</dbReference>
<keyword evidence="4" id="KW-0949">S-adenosyl-L-methionine</keyword>
<evidence type="ECO:0000256" key="2">
    <source>
        <dbReference type="ARBA" id="ARBA00022603"/>
    </source>
</evidence>
<dbReference type="PANTHER" id="PTHR42933:SF4">
    <property type="entry name" value="TYPE I RESTRICTION ENZYME ECOKI METHYLASE SUBUNIT"/>
    <property type="match status" value="1"/>
</dbReference>
<feature type="domain" description="DNA methylase adenine-specific" evidence="8">
    <location>
        <begin position="53"/>
        <end position="264"/>
    </location>
</feature>
<proteinExistence type="predicted"/>
<gene>
    <name evidence="9" type="ORF">FWILDA_LOCUS12472</name>
</gene>
<keyword evidence="2" id="KW-0489">Methyltransferase</keyword>
<protein>
    <recommendedName>
        <fullName evidence="1">site-specific DNA-methyltransferase (adenine-specific)</fullName>
        <ecNumber evidence="1">2.1.1.72</ecNumber>
    </recommendedName>
</protein>
<keyword evidence="5" id="KW-0680">Restriction system</keyword>